<evidence type="ECO:0000259" key="8">
    <source>
        <dbReference type="PROSITE" id="PS50928"/>
    </source>
</evidence>
<dbReference type="Gene3D" id="1.10.3720.10">
    <property type="entry name" value="MetI-like"/>
    <property type="match status" value="1"/>
</dbReference>
<dbReference type="EMBL" id="CAEZWQ010000009">
    <property type="protein sequence ID" value="CAB4655296.1"/>
    <property type="molecule type" value="Genomic_DNA"/>
</dbReference>
<proteinExistence type="predicted"/>
<dbReference type="GO" id="GO:0005886">
    <property type="term" value="C:plasma membrane"/>
    <property type="evidence" value="ECO:0007669"/>
    <property type="project" value="UniProtKB-SubCell"/>
</dbReference>
<evidence type="ECO:0000313" key="9">
    <source>
        <dbReference type="EMBL" id="CAB4586893.1"/>
    </source>
</evidence>
<dbReference type="PANTHER" id="PTHR30193">
    <property type="entry name" value="ABC TRANSPORTER PERMEASE PROTEIN"/>
    <property type="match status" value="1"/>
</dbReference>
<evidence type="ECO:0000256" key="5">
    <source>
        <dbReference type="ARBA" id="ARBA00022989"/>
    </source>
</evidence>
<evidence type="ECO:0000256" key="6">
    <source>
        <dbReference type="ARBA" id="ARBA00023136"/>
    </source>
</evidence>
<keyword evidence="2" id="KW-0813">Transport</keyword>
<evidence type="ECO:0000256" key="7">
    <source>
        <dbReference type="SAM" id="Phobius"/>
    </source>
</evidence>
<organism evidence="9">
    <name type="scientific">freshwater metagenome</name>
    <dbReference type="NCBI Taxonomy" id="449393"/>
    <lineage>
        <taxon>unclassified sequences</taxon>
        <taxon>metagenomes</taxon>
        <taxon>ecological metagenomes</taxon>
    </lineage>
</organism>
<protein>
    <submittedName>
        <fullName evidence="9">Unannotated protein</fullName>
    </submittedName>
</protein>
<dbReference type="GO" id="GO:0055085">
    <property type="term" value="P:transmembrane transport"/>
    <property type="evidence" value="ECO:0007669"/>
    <property type="project" value="InterPro"/>
</dbReference>
<keyword evidence="3" id="KW-1003">Cell membrane</keyword>
<accession>A0A6J6FIN1</accession>
<evidence type="ECO:0000313" key="10">
    <source>
        <dbReference type="EMBL" id="CAB4655296.1"/>
    </source>
</evidence>
<dbReference type="InterPro" id="IPR000515">
    <property type="entry name" value="MetI-like"/>
</dbReference>
<name>A0A6J6FIN1_9ZZZZ</name>
<feature type="transmembrane region" description="Helical" evidence="7">
    <location>
        <begin position="249"/>
        <end position="277"/>
    </location>
</feature>
<dbReference type="InterPro" id="IPR051393">
    <property type="entry name" value="ABC_transporter_permease"/>
</dbReference>
<evidence type="ECO:0000256" key="4">
    <source>
        <dbReference type="ARBA" id="ARBA00022692"/>
    </source>
</evidence>
<feature type="transmembrane region" description="Helical" evidence="7">
    <location>
        <begin position="100"/>
        <end position="119"/>
    </location>
</feature>
<keyword evidence="4 7" id="KW-0812">Transmembrane</keyword>
<dbReference type="CDD" id="cd06261">
    <property type="entry name" value="TM_PBP2"/>
    <property type="match status" value="1"/>
</dbReference>
<dbReference type="PROSITE" id="PS50928">
    <property type="entry name" value="ABC_TM1"/>
    <property type="match status" value="1"/>
</dbReference>
<keyword evidence="6 7" id="KW-0472">Membrane</keyword>
<reference evidence="9" key="1">
    <citation type="submission" date="2020-05" db="EMBL/GenBank/DDBJ databases">
        <authorList>
            <person name="Chiriac C."/>
            <person name="Salcher M."/>
            <person name="Ghai R."/>
            <person name="Kavagutti S V."/>
        </authorList>
    </citation>
    <scope>NUCLEOTIDE SEQUENCE</scope>
</reference>
<feature type="transmembrane region" description="Helical" evidence="7">
    <location>
        <begin position="150"/>
        <end position="174"/>
    </location>
</feature>
<evidence type="ECO:0000256" key="2">
    <source>
        <dbReference type="ARBA" id="ARBA00022448"/>
    </source>
</evidence>
<dbReference type="PANTHER" id="PTHR30193:SF37">
    <property type="entry name" value="INNER MEMBRANE ABC TRANSPORTER PERMEASE PROTEIN YCJO"/>
    <property type="match status" value="1"/>
</dbReference>
<dbReference type="SUPFAM" id="SSF161098">
    <property type="entry name" value="MetI-like"/>
    <property type="match status" value="1"/>
</dbReference>
<dbReference type="EMBL" id="CAEZUG010000010">
    <property type="protein sequence ID" value="CAB4586893.1"/>
    <property type="molecule type" value="Genomic_DNA"/>
</dbReference>
<sequence>MSLAPVLLACLPAILLLAATFFLPIISTLRLSFSEWPGVGAVKWVGLKKYSELVVNPDFHSSIKVTIIFSILSTIGVMVTALLMGLAASRKRRSDEPLRAIWFLPAIAPATAMAVFWTISVQPDIGIVTQLLGKIGLGKDSAWLSEPSTALYVVIAVSIWASASFPFLLIVGAIDRIDPEVLEAAKVDGAGEWQQNRFFILPLIQPVLVMVTVLQFIWSFNGFSLIWAMTRGGPVDSTSVLSIFQYKQAFMFGDFGTASAVGVLGTIFLLTLGMLSLRFAKSRSAIQ</sequence>
<feature type="transmembrane region" description="Helical" evidence="7">
    <location>
        <begin position="65"/>
        <end position="88"/>
    </location>
</feature>
<evidence type="ECO:0000256" key="1">
    <source>
        <dbReference type="ARBA" id="ARBA00004651"/>
    </source>
</evidence>
<dbReference type="Pfam" id="PF00528">
    <property type="entry name" value="BPD_transp_1"/>
    <property type="match status" value="1"/>
</dbReference>
<gene>
    <name evidence="9" type="ORF">UFOPK1795_00318</name>
    <name evidence="10" type="ORF">UFOPK2275_00182</name>
</gene>
<feature type="domain" description="ABC transmembrane type-1" evidence="8">
    <location>
        <begin position="63"/>
        <end position="276"/>
    </location>
</feature>
<comment type="subcellular location">
    <subcellularLocation>
        <location evidence="1">Cell membrane</location>
        <topology evidence="1">Multi-pass membrane protein</topology>
    </subcellularLocation>
</comment>
<dbReference type="AlphaFoldDB" id="A0A6J6FIN1"/>
<evidence type="ECO:0000256" key="3">
    <source>
        <dbReference type="ARBA" id="ARBA00022475"/>
    </source>
</evidence>
<feature type="transmembrane region" description="Helical" evidence="7">
    <location>
        <begin position="207"/>
        <end position="229"/>
    </location>
</feature>
<dbReference type="InterPro" id="IPR035906">
    <property type="entry name" value="MetI-like_sf"/>
</dbReference>
<keyword evidence="5 7" id="KW-1133">Transmembrane helix</keyword>